<evidence type="ECO:0000256" key="3">
    <source>
        <dbReference type="ARBA" id="ARBA00010102"/>
    </source>
</evidence>
<reference evidence="16" key="1">
    <citation type="submission" date="2025-08" db="UniProtKB">
        <authorList>
            <consortium name="RefSeq"/>
        </authorList>
    </citation>
    <scope>IDENTIFICATION</scope>
    <source>
        <tissue evidence="16">Whole body</tissue>
    </source>
</reference>
<name>A0AAJ7WCZ2_9HYME</name>
<feature type="repeat" description="WD" evidence="13">
    <location>
        <begin position="294"/>
        <end position="326"/>
    </location>
</feature>
<keyword evidence="10" id="KW-0458">Lysosome</keyword>
<feature type="region of interest" description="Disordered" evidence="14">
    <location>
        <begin position="346"/>
        <end position="368"/>
    </location>
</feature>
<dbReference type="RefSeq" id="XP_026670885.1">
    <property type="nucleotide sequence ID" value="XM_026815084.1"/>
</dbReference>
<evidence type="ECO:0000256" key="11">
    <source>
        <dbReference type="ARBA" id="ARBA00023242"/>
    </source>
</evidence>
<feature type="repeat" description="WD" evidence="13">
    <location>
        <begin position="8"/>
        <end position="40"/>
    </location>
</feature>
<dbReference type="SMART" id="SM00320">
    <property type="entry name" value="WD40"/>
    <property type="match status" value="5"/>
</dbReference>
<keyword evidence="12" id="KW-0131">Cell cycle</keyword>
<evidence type="ECO:0000256" key="14">
    <source>
        <dbReference type="SAM" id="MobiDB-lite"/>
    </source>
</evidence>
<sequence length="430" mass="47566">MFEAHSINAEHKDLIHDIAYDFYGQRMATCSSDQFVKVWDEDEHGNWHLTASWKAHSGSVWKVTWAHPEFGQVLATCSFDRTAAVWEEIGKALLFKLIMINLSNDHVSSTVGEGSGPGERGMRHWVRRTNLVDSRKSVTDIKFAPKTLGLLLATCSEDGVIRIYEAPDVMNLSQWTLQHDISCKLQCSCLSWNPSLSRLHPPMIAVGSDDQNPSSGGKVFIYEYSEGSRRWARTETLSSVTDPVHDIAFAPNLGRSFHTLAIASKDVRIITLKPLVDSAQSGAPRFDINLAAQFSDHDFTVWRVCWNIMGTILASSGDDGCVRLWKDNYINNWKCVAVLKGDGTSAQSAETPTAATPPNHATGMQQTPSTTRAITIATVIAEKPTATVMYSNKWQPPVIKGRFSNSVWLGNPSESTPPPPPILECPKVKK</sequence>
<feature type="region of interest" description="Disordered" evidence="14">
    <location>
        <begin position="409"/>
        <end position="430"/>
    </location>
</feature>
<keyword evidence="5 13" id="KW-0853">WD repeat</keyword>
<evidence type="ECO:0000256" key="2">
    <source>
        <dbReference type="ARBA" id="ARBA00004371"/>
    </source>
</evidence>
<evidence type="ECO:0000256" key="8">
    <source>
        <dbReference type="ARBA" id="ARBA00022776"/>
    </source>
</evidence>
<evidence type="ECO:0000256" key="6">
    <source>
        <dbReference type="ARBA" id="ARBA00022618"/>
    </source>
</evidence>
<evidence type="ECO:0000256" key="9">
    <source>
        <dbReference type="ARBA" id="ARBA00022927"/>
    </source>
</evidence>
<evidence type="ECO:0000256" key="10">
    <source>
        <dbReference type="ARBA" id="ARBA00023228"/>
    </source>
</evidence>
<keyword evidence="15" id="KW-1185">Reference proteome</keyword>
<comment type="similarity">
    <text evidence="3">Belongs to the WD repeat SEC13 family.</text>
</comment>
<evidence type="ECO:0000256" key="12">
    <source>
        <dbReference type="ARBA" id="ARBA00023306"/>
    </source>
</evidence>
<evidence type="ECO:0000256" key="7">
    <source>
        <dbReference type="ARBA" id="ARBA00022737"/>
    </source>
</evidence>
<dbReference type="InterPro" id="IPR015943">
    <property type="entry name" value="WD40/YVTN_repeat-like_dom_sf"/>
</dbReference>
<accession>A0AAJ7WCZ2</accession>
<evidence type="ECO:0000313" key="15">
    <source>
        <dbReference type="Proteomes" id="UP000694925"/>
    </source>
</evidence>
<dbReference type="GO" id="GO:0031080">
    <property type="term" value="C:nuclear pore outer ring"/>
    <property type="evidence" value="ECO:0007669"/>
    <property type="project" value="TreeGrafter"/>
</dbReference>
<dbReference type="GO" id="GO:0051301">
    <property type="term" value="P:cell division"/>
    <property type="evidence" value="ECO:0007669"/>
    <property type="project" value="UniProtKB-KW"/>
</dbReference>
<feature type="compositionally biased region" description="Low complexity" evidence="14">
    <location>
        <begin position="346"/>
        <end position="362"/>
    </location>
</feature>
<dbReference type="GO" id="GO:0015031">
    <property type="term" value="P:protein transport"/>
    <property type="evidence" value="ECO:0007669"/>
    <property type="project" value="UniProtKB-KW"/>
</dbReference>
<dbReference type="InterPro" id="IPR036322">
    <property type="entry name" value="WD40_repeat_dom_sf"/>
</dbReference>
<organism evidence="15 16">
    <name type="scientific">Ceratina calcarata</name>
    <dbReference type="NCBI Taxonomy" id="156304"/>
    <lineage>
        <taxon>Eukaryota</taxon>
        <taxon>Metazoa</taxon>
        <taxon>Ecdysozoa</taxon>
        <taxon>Arthropoda</taxon>
        <taxon>Hexapoda</taxon>
        <taxon>Insecta</taxon>
        <taxon>Pterygota</taxon>
        <taxon>Neoptera</taxon>
        <taxon>Endopterygota</taxon>
        <taxon>Hymenoptera</taxon>
        <taxon>Apocrita</taxon>
        <taxon>Aculeata</taxon>
        <taxon>Apoidea</taxon>
        <taxon>Anthophila</taxon>
        <taxon>Apidae</taxon>
        <taxon>Ceratina</taxon>
        <taxon>Zadontomerus</taxon>
    </lineage>
</organism>
<protein>
    <submittedName>
        <fullName evidence="16">Nucleoporin SEH1-A isoform X1</fullName>
    </submittedName>
</protein>
<evidence type="ECO:0000256" key="13">
    <source>
        <dbReference type="PROSITE-ProRule" id="PRU00221"/>
    </source>
</evidence>
<dbReference type="Pfam" id="PF00400">
    <property type="entry name" value="WD40"/>
    <property type="match status" value="4"/>
</dbReference>
<keyword evidence="6" id="KW-0132">Cell division</keyword>
<dbReference type="PANTHER" id="PTHR11024">
    <property type="entry name" value="NUCLEAR PORE COMPLEX PROTEIN SEC13 / SEH1 FAMILY MEMBER"/>
    <property type="match status" value="1"/>
</dbReference>
<evidence type="ECO:0000313" key="16">
    <source>
        <dbReference type="RefSeq" id="XP_026670885.1"/>
    </source>
</evidence>
<dbReference type="PANTHER" id="PTHR11024:SF3">
    <property type="entry name" value="NUCLEOPORIN SEH1"/>
    <property type="match status" value="1"/>
</dbReference>
<dbReference type="GeneID" id="108626725"/>
<dbReference type="InterPro" id="IPR037363">
    <property type="entry name" value="Sec13/Seh1_fam"/>
</dbReference>
<proteinExistence type="inferred from homology"/>
<dbReference type="CTD" id="35762"/>
<evidence type="ECO:0000256" key="4">
    <source>
        <dbReference type="ARBA" id="ARBA00022448"/>
    </source>
</evidence>
<dbReference type="Proteomes" id="UP000694925">
    <property type="component" value="Unplaced"/>
</dbReference>
<evidence type="ECO:0000256" key="1">
    <source>
        <dbReference type="ARBA" id="ARBA00004259"/>
    </source>
</evidence>
<keyword evidence="9" id="KW-0653">Protein transport</keyword>
<dbReference type="AlphaFoldDB" id="A0AAJ7WCZ2"/>
<keyword evidence="7" id="KW-0677">Repeat</keyword>
<dbReference type="InterPro" id="IPR001680">
    <property type="entry name" value="WD40_rpt"/>
</dbReference>
<keyword evidence="4" id="KW-0813">Transport</keyword>
<gene>
    <name evidence="16" type="primary">LOC108626725</name>
</gene>
<dbReference type="SUPFAM" id="SSF50978">
    <property type="entry name" value="WD40 repeat-like"/>
    <property type="match status" value="1"/>
</dbReference>
<dbReference type="PROSITE" id="PS50082">
    <property type="entry name" value="WD_REPEATS_2"/>
    <property type="match status" value="2"/>
</dbReference>
<dbReference type="GO" id="GO:0035859">
    <property type="term" value="C:Seh1-associated complex"/>
    <property type="evidence" value="ECO:0007669"/>
    <property type="project" value="TreeGrafter"/>
</dbReference>
<dbReference type="GO" id="GO:1904263">
    <property type="term" value="P:positive regulation of TORC1 signaling"/>
    <property type="evidence" value="ECO:0007669"/>
    <property type="project" value="TreeGrafter"/>
</dbReference>
<dbReference type="PROSITE" id="PS50294">
    <property type="entry name" value="WD_REPEATS_REGION"/>
    <property type="match status" value="2"/>
</dbReference>
<dbReference type="GO" id="GO:0005198">
    <property type="term" value="F:structural molecule activity"/>
    <property type="evidence" value="ECO:0007669"/>
    <property type="project" value="InterPro"/>
</dbReference>
<keyword evidence="8" id="KW-0498">Mitosis</keyword>
<comment type="subcellular location">
    <subcellularLocation>
        <location evidence="2">Lysosome</location>
    </subcellularLocation>
    <subcellularLocation>
        <location evidence="1">Nucleus envelope</location>
    </subcellularLocation>
</comment>
<dbReference type="GO" id="GO:0034198">
    <property type="term" value="P:cellular response to amino acid starvation"/>
    <property type="evidence" value="ECO:0007669"/>
    <property type="project" value="TreeGrafter"/>
</dbReference>
<dbReference type="FunFam" id="2.130.10.10:FF:000063">
    <property type="entry name" value="SEH1 like nucleoporin"/>
    <property type="match status" value="1"/>
</dbReference>
<evidence type="ECO:0000256" key="5">
    <source>
        <dbReference type="ARBA" id="ARBA00022574"/>
    </source>
</evidence>
<keyword evidence="11" id="KW-0539">Nucleus</keyword>
<dbReference type="Gene3D" id="2.130.10.10">
    <property type="entry name" value="YVTN repeat-like/Quinoprotein amine dehydrogenase"/>
    <property type="match status" value="1"/>
</dbReference>
<dbReference type="GO" id="GO:0005764">
    <property type="term" value="C:lysosome"/>
    <property type="evidence" value="ECO:0007669"/>
    <property type="project" value="UniProtKB-SubCell"/>
</dbReference>